<keyword evidence="2 4" id="KW-0732">Signal</keyword>
<feature type="signal peptide" evidence="4">
    <location>
        <begin position="1"/>
        <end position="42"/>
    </location>
</feature>
<dbReference type="OrthoDB" id="550575at2759"/>
<accession>A0A2P6VRH7</accession>
<dbReference type="SUPFAM" id="SSF52047">
    <property type="entry name" value="RNI-like"/>
    <property type="match status" value="1"/>
</dbReference>
<dbReference type="STRING" id="554055.A0A2P6VRH7"/>
<feature type="region of interest" description="Disordered" evidence="3">
    <location>
        <begin position="466"/>
        <end position="512"/>
    </location>
</feature>
<proteinExistence type="predicted"/>
<evidence type="ECO:0000256" key="2">
    <source>
        <dbReference type="ARBA" id="ARBA00022729"/>
    </source>
</evidence>
<feature type="compositionally biased region" description="Low complexity" evidence="3">
    <location>
        <begin position="212"/>
        <end position="223"/>
    </location>
</feature>
<dbReference type="AlphaFoldDB" id="A0A2P6VRH7"/>
<feature type="region of interest" description="Disordered" evidence="3">
    <location>
        <begin position="828"/>
        <end position="850"/>
    </location>
</feature>
<feature type="region of interest" description="Disordered" evidence="3">
    <location>
        <begin position="593"/>
        <end position="612"/>
    </location>
</feature>
<evidence type="ECO:0000259" key="5">
    <source>
        <dbReference type="PROSITE" id="PS50181"/>
    </source>
</evidence>
<protein>
    <recommendedName>
        <fullName evidence="5">F-box domain-containing protein</fullName>
    </recommendedName>
</protein>
<dbReference type="Pfam" id="PF13516">
    <property type="entry name" value="LRR_6"/>
    <property type="match status" value="1"/>
</dbReference>
<evidence type="ECO:0000256" key="3">
    <source>
        <dbReference type="SAM" id="MobiDB-lite"/>
    </source>
</evidence>
<dbReference type="InterPro" id="IPR001611">
    <property type="entry name" value="Leu-rich_rpt"/>
</dbReference>
<dbReference type="GO" id="GO:0005930">
    <property type="term" value="C:axoneme"/>
    <property type="evidence" value="ECO:0007669"/>
    <property type="project" value="UniProtKB-SubCell"/>
</dbReference>
<dbReference type="Pfam" id="PF11735">
    <property type="entry name" value="CAP59_mtransfer"/>
    <property type="match status" value="1"/>
</dbReference>
<dbReference type="InterPro" id="IPR021047">
    <property type="entry name" value="Mannosyltransferase_CMT1"/>
</dbReference>
<sequence>MASANPDVSRGLARPPRRPSTMASIRASLAILLVLLAASATAYHQGDGTAYSGNKAKNKTGFNSCQFGTLDAKWERMYAALPSQVFDKDQDCGKCIKVRGTEPDAPGKWVTVMIVDECASCEGNGDVDFSTDALEAITGYNWDRKRIEWEWVDCEQDTKEALSTQKNRKMLQAWRRGGSGAELQSEWHVLQTAASAAASAAGDGAGGGSGSGHPQHQPAAGTAAAGPLAHLSVMVALIGRDVATELPWVLRNVARLADRFGWTHLVLVENDSFDGTPEVFNALSAKWTADAPERRSTRLISFQSGGAQKKDLALLAKARNHYLDALAGEEAYAAVDYLLVVDTDMCHAWDIDPMERTIAALLPHSGSEWHALYANGACGWGYNVSDPPFWPGTPNLYCDLFALRDSQGAEHTMEHSTVWLMPGTCDLSHTAPASAATLECRQLAGQAVIPVQAAFGGQQAFSWLLSGENDGDRSGGAGRAGAGRGSRRQSGGGDSRAAGRRRGSGGRAPYIPGFQLREDAATAAGRPAGLAATPLQSLQGAFDGVLPGEVVADVLAACSGDAGAATEVLLSMTGGGGGGGAGEDAGAAATSSAGATAAGGKPAVGPDGAPAAPAAPAGPCYLEVLPEELKGLIFQQLSLRDLARAARACREFAEYVRQQRRSLRTVAVPEGVSHTAVRGLVASFAGAPGVSLTRCAAQLRLPHEFEAMLRAVALGESDRPASGVPISHLSLSRCPHGDDATVATICDTFAGLTRLDMSRCTEVGDGGVQRLAAYTRVAPSEGSGSSSGGDNGSEDEAGWVASGSGGGGADAPAAAAAAGVESMQLTPRGGGLLAPAQGAPVPGLESPSSAVQRIAEERHAAMMARSAAAAREQHGQPLARGLEELCLKETSVSGRGCKALLQPGSATSKSLRLLDVSRCPNVGGDALDLHPRCVLEDLRAQGCCALRSVVIQLPPEAPLRALQLDGCRQLHELVVVVQRLQSLNVSHCGQLRAVSLRCRRLRELRAVNCGSLNLAASELHCPGLKEVNLFGCRQVDAEGLESAAASLVACERLDLTGCTSLSRVLLPDATALRSVSLGGCGVLRQVLLASPALSELRAAGCGRLMELRLGSASLTVLDLENCGHLREVQLSSGEGAASRAQRHEQEGARPTRKLVLRGCVSLSQHAKQRLRGAVLGQ</sequence>
<dbReference type="SUPFAM" id="SSF81383">
    <property type="entry name" value="F-box domain"/>
    <property type="match status" value="1"/>
</dbReference>
<feature type="domain" description="F-box" evidence="5">
    <location>
        <begin position="619"/>
        <end position="666"/>
    </location>
</feature>
<dbReference type="PANTHER" id="PTHR31836:SF21">
    <property type="entry name" value="EXPANSIN-LIKE PROTEIN 7"/>
    <property type="match status" value="1"/>
</dbReference>
<dbReference type="InterPro" id="IPR001810">
    <property type="entry name" value="F-box_dom"/>
</dbReference>
<dbReference type="CDD" id="cd22271">
    <property type="entry name" value="DPBB_EXP_N-like"/>
    <property type="match status" value="1"/>
</dbReference>
<dbReference type="EMBL" id="LHPF02000001">
    <property type="protein sequence ID" value="PSC76703.1"/>
    <property type="molecule type" value="Genomic_DNA"/>
</dbReference>
<dbReference type="Gene3D" id="2.40.40.10">
    <property type="entry name" value="RlpA-like domain"/>
    <property type="match status" value="1"/>
</dbReference>
<evidence type="ECO:0000256" key="4">
    <source>
        <dbReference type="SAM" id="SignalP"/>
    </source>
</evidence>
<dbReference type="Pfam" id="PF12937">
    <property type="entry name" value="F-box-like"/>
    <property type="match status" value="1"/>
</dbReference>
<comment type="caution">
    <text evidence="6">The sequence shown here is derived from an EMBL/GenBank/DDBJ whole genome shotgun (WGS) entry which is preliminary data.</text>
</comment>
<dbReference type="InterPro" id="IPR006553">
    <property type="entry name" value="Leu-rich_rpt_Cys-con_subtyp"/>
</dbReference>
<dbReference type="SMART" id="SM00367">
    <property type="entry name" value="LRR_CC"/>
    <property type="match status" value="3"/>
</dbReference>
<comment type="subcellular location">
    <subcellularLocation>
        <location evidence="1">Cytoplasm</location>
        <location evidence="1">Cytoskeleton</location>
        <location evidence="1">Cilium axoneme</location>
    </subcellularLocation>
</comment>
<gene>
    <name evidence="6" type="ORF">C2E20_0341</name>
</gene>
<dbReference type="SUPFAM" id="SSF50685">
    <property type="entry name" value="Barwin-like endoglucanases"/>
    <property type="match status" value="1"/>
</dbReference>
<dbReference type="PROSITE" id="PS50181">
    <property type="entry name" value="FBOX"/>
    <property type="match status" value="1"/>
</dbReference>
<reference evidence="6 7" key="1">
    <citation type="journal article" date="2018" name="Plant J.">
        <title>Genome sequences of Chlorella sorokiniana UTEX 1602 and Micractinium conductrix SAG 241.80: implications to maltose excretion by a green alga.</title>
        <authorList>
            <person name="Arriola M.B."/>
            <person name="Velmurugan N."/>
            <person name="Zhang Y."/>
            <person name="Plunkett M.H."/>
            <person name="Hondzo H."/>
            <person name="Barney B.M."/>
        </authorList>
    </citation>
    <scope>NUCLEOTIDE SEQUENCE [LARGE SCALE GENOMIC DNA]</scope>
    <source>
        <strain evidence="6 7">SAG 241.80</strain>
    </source>
</reference>
<dbReference type="CDD" id="cd09917">
    <property type="entry name" value="F-box_SF"/>
    <property type="match status" value="1"/>
</dbReference>
<dbReference type="PANTHER" id="PTHR31836">
    <property type="match status" value="1"/>
</dbReference>
<evidence type="ECO:0000313" key="7">
    <source>
        <dbReference type="Proteomes" id="UP000239649"/>
    </source>
</evidence>
<feature type="compositionally biased region" description="Gly residues" evidence="3">
    <location>
        <begin position="474"/>
        <end position="494"/>
    </location>
</feature>
<feature type="region of interest" description="Disordered" evidence="3">
    <location>
        <begin position="777"/>
        <end position="812"/>
    </location>
</feature>
<organism evidence="6 7">
    <name type="scientific">Micractinium conductrix</name>
    <dbReference type="NCBI Taxonomy" id="554055"/>
    <lineage>
        <taxon>Eukaryota</taxon>
        <taxon>Viridiplantae</taxon>
        <taxon>Chlorophyta</taxon>
        <taxon>core chlorophytes</taxon>
        <taxon>Trebouxiophyceae</taxon>
        <taxon>Chlorellales</taxon>
        <taxon>Chlorellaceae</taxon>
        <taxon>Chlorella clade</taxon>
        <taxon>Micractinium</taxon>
    </lineage>
</organism>
<dbReference type="InterPro" id="IPR051477">
    <property type="entry name" value="Expansin_CellWall"/>
</dbReference>
<dbReference type="InterPro" id="IPR036908">
    <property type="entry name" value="RlpA-like_sf"/>
</dbReference>
<dbReference type="Gene3D" id="3.80.10.10">
    <property type="entry name" value="Ribonuclease Inhibitor"/>
    <property type="match status" value="2"/>
</dbReference>
<feature type="region of interest" description="Disordered" evidence="3">
    <location>
        <begin position="198"/>
        <end position="223"/>
    </location>
</feature>
<feature type="compositionally biased region" description="Low complexity" evidence="3">
    <location>
        <begin position="833"/>
        <end position="844"/>
    </location>
</feature>
<dbReference type="InterPro" id="IPR036047">
    <property type="entry name" value="F-box-like_dom_sf"/>
</dbReference>
<keyword evidence="7" id="KW-1185">Reference proteome</keyword>
<dbReference type="Proteomes" id="UP000239649">
    <property type="component" value="Unassembled WGS sequence"/>
</dbReference>
<dbReference type="InterPro" id="IPR032675">
    <property type="entry name" value="LRR_dom_sf"/>
</dbReference>
<name>A0A2P6VRH7_9CHLO</name>
<feature type="chain" id="PRO_5015115029" description="F-box domain-containing protein" evidence="4">
    <location>
        <begin position="43"/>
        <end position="1177"/>
    </location>
</feature>
<evidence type="ECO:0000256" key="1">
    <source>
        <dbReference type="ARBA" id="ARBA00004430"/>
    </source>
</evidence>
<evidence type="ECO:0000313" key="6">
    <source>
        <dbReference type="EMBL" id="PSC76703.1"/>
    </source>
</evidence>
<dbReference type="CDD" id="cd14279">
    <property type="entry name" value="CUE"/>
    <property type="match status" value="1"/>
</dbReference>